<gene>
    <name evidence="1" type="ORF">A2419_00060</name>
</gene>
<dbReference type="Proteomes" id="UP000176568">
    <property type="component" value="Unassembled WGS sequence"/>
</dbReference>
<dbReference type="EMBL" id="MEXB01000011">
    <property type="protein sequence ID" value="OGC88191.1"/>
    <property type="molecule type" value="Genomic_DNA"/>
</dbReference>
<organism evidence="1 2">
    <name type="scientific">Candidatus Adlerbacteria bacterium RIFOXYC1_FULL_48_26</name>
    <dbReference type="NCBI Taxonomy" id="1797247"/>
    <lineage>
        <taxon>Bacteria</taxon>
        <taxon>Candidatus Adleribacteriota</taxon>
    </lineage>
</organism>
<reference evidence="1 2" key="1">
    <citation type="journal article" date="2016" name="Nat. Commun.">
        <title>Thousands of microbial genomes shed light on interconnected biogeochemical processes in an aquifer system.</title>
        <authorList>
            <person name="Anantharaman K."/>
            <person name="Brown C.T."/>
            <person name="Hug L.A."/>
            <person name="Sharon I."/>
            <person name="Castelle C.J."/>
            <person name="Probst A.J."/>
            <person name="Thomas B.C."/>
            <person name="Singh A."/>
            <person name="Wilkins M.J."/>
            <person name="Karaoz U."/>
            <person name="Brodie E.L."/>
            <person name="Williams K.H."/>
            <person name="Hubbard S.S."/>
            <person name="Banfield J.F."/>
        </authorList>
    </citation>
    <scope>NUCLEOTIDE SEQUENCE [LARGE SCALE GENOMIC DNA]</scope>
</reference>
<dbReference type="AlphaFoldDB" id="A0A1F4Y2Q5"/>
<evidence type="ECO:0000313" key="2">
    <source>
        <dbReference type="Proteomes" id="UP000176568"/>
    </source>
</evidence>
<sequence length="75" mass="8227">MGDTPVASQPPVGKKKYRATFRKVTPNPFRGRGMVPAQDVQEVEVDANVPFQQVQAWAREMAVGGSELVSVEEVK</sequence>
<protein>
    <submittedName>
        <fullName evidence="1">Uncharacterized protein</fullName>
    </submittedName>
</protein>
<name>A0A1F4Y2Q5_9BACT</name>
<comment type="caution">
    <text evidence="1">The sequence shown here is derived from an EMBL/GenBank/DDBJ whole genome shotgun (WGS) entry which is preliminary data.</text>
</comment>
<accession>A0A1F4Y2Q5</accession>
<proteinExistence type="predicted"/>
<dbReference type="STRING" id="1797247.A2419_00060"/>
<evidence type="ECO:0000313" key="1">
    <source>
        <dbReference type="EMBL" id="OGC88191.1"/>
    </source>
</evidence>